<sequence>MGNLATLKTAKTLETDEWQLRVDLAAAFRLAARYDWHEAVANHLSLAVSADGKKFLMNPRWKHFSRIKASELLLLDSDDPSTMDRPDAPDLTAWCIHGRMHANVPQARCIIHLHPTYATAVASLANPEILPIDQNTARFYNRVAFDMDYGGMANTSEEGDRLGRLLGNKQMMMMGNHGMLVCAETVAEAFDLTYYFERACRNLVLAYSTGQKLHVMSPAVAEKTAQEWEADRDQFKSHFAEMKEILDAEDPSYAD</sequence>
<dbReference type="InterPro" id="IPR036409">
    <property type="entry name" value="Aldolase_II/adducin_N_sf"/>
</dbReference>
<dbReference type="Pfam" id="PF00596">
    <property type="entry name" value="Aldolase_II"/>
    <property type="match status" value="1"/>
</dbReference>
<dbReference type="PANTHER" id="PTHR10672">
    <property type="entry name" value="ADDUCIN"/>
    <property type="match status" value="1"/>
</dbReference>
<evidence type="ECO:0000313" key="4">
    <source>
        <dbReference type="Proteomes" id="UP000248795"/>
    </source>
</evidence>
<dbReference type="NCBIfam" id="NF005689">
    <property type="entry name" value="PRK07490.1"/>
    <property type="match status" value="1"/>
</dbReference>
<name>A0A2W2B9N6_9HYPH</name>
<dbReference type="EMBL" id="QKVK01000004">
    <property type="protein sequence ID" value="PZF76974.1"/>
    <property type="molecule type" value="Genomic_DNA"/>
</dbReference>
<dbReference type="SUPFAM" id="SSF53639">
    <property type="entry name" value="AraD/HMP-PK domain-like"/>
    <property type="match status" value="1"/>
</dbReference>
<protein>
    <recommendedName>
        <fullName evidence="2">Class II aldolase/adducin N-terminal domain-containing protein</fullName>
    </recommendedName>
</protein>
<dbReference type="InterPro" id="IPR001303">
    <property type="entry name" value="Aldolase_II/adducin_N"/>
</dbReference>
<dbReference type="PANTHER" id="PTHR10672:SF21">
    <property type="entry name" value="CLASS II ALDOLASE_ADDUCIN N-TERMINAL DOMAIN-CONTAINING PROTEIN"/>
    <property type="match status" value="1"/>
</dbReference>
<dbReference type="InterPro" id="IPR051017">
    <property type="entry name" value="Aldolase-II_Adducin_sf"/>
</dbReference>
<feature type="domain" description="Class II aldolase/adducin N-terminal" evidence="2">
    <location>
        <begin position="22"/>
        <end position="204"/>
    </location>
</feature>
<dbReference type="Proteomes" id="UP000248795">
    <property type="component" value="Unassembled WGS sequence"/>
</dbReference>
<comment type="caution">
    <text evidence="3">The sequence shown here is derived from an EMBL/GenBank/DDBJ whole genome shotgun (WGS) entry which is preliminary data.</text>
</comment>
<gene>
    <name evidence="3" type="ORF">DK847_11010</name>
</gene>
<keyword evidence="4" id="KW-1185">Reference proteome</keyword>
<comment type="similarity">
    <text evidence="1">Belongs to the aldolase class II family.</text>
</comment>
<dbReference type="Gene3D" id="3.40.225.10">
    <property type="entry name" value="Class II aldolase/adducin N-terminal domain"/>
    <property type="match status" value="1"/>
</dbReference>
<reference evidence="4" key="1">
    <citation type="submission" date="2018-06" db="EMBL/GenBank/DDBJ databases">
        <title>Aestuariibacter litoralis strain KCTC 52945T.</title>
        <authorList>
            <person name="Li X."/>
            <person name="Salam N."/>
            <person name="Li J.-L."/>
            <person name="Chen Y.-M."/>
            <person name="Yang Z.-W."/>
            <person name="Zhang L.-Y."/>
            <person name="Han M.-X."/>
            <person name="Xiao M."/>
            <person name="Li W.-J."/>
        </authorList>
    </citation>
    <scope>NUCLEOTIDE SEQUENCE [LARGE SCALE GENOMIC DNA]</scope>
    <source>
        <strain evidence="4">KCTC 52945</strain>
    </source>
</reference>
<evidence type="ECO:0000313" key="3">
    <source>
        <dbReference type="EMBL" id="PZF76974.1"/>
    </source>
</evidence>
<dbReference type="RefSeq" id="WP_111198551.1">
    <property type="nucleotide sequence ID" value="NZ_QKVK01000004.1"/>
</dbReference>
<dbReference type="GO" id="GO:0051015">
    <property type="term" value="F:actin filament binding"/>
    <property type="evidence" value="ECO:0007669"/>
    <property type="project" value="TreeGrafter"/>
</dbReference>
<dbReference type="AlphaFoldDB" id="A0A2W2B9N6"/>
<organism evidence="3 4">
    <name type="scientific">Aestuariivirga litoralis</name>
    <dbReference type="NCBI Taxonomy" id="2650924"/>
    <lineage>
        <taxon>Bacteria</taxon>
        <taxon>Pseudomonadati</taxon>
        <taxon>Pseudomonadota</taxon>
        <taxon>Alphaproteobacteria</taxon>
        <taxon>Hyphomicrobiales</taxon>
        <taxon>Aestuariivirgaceae</taxon>
        <taxon>Aestuariivirga</taxon>
    </lineage>
</organism>
<dbReference type="GO" id="GO:0005856">
    <property type="term" value="C:cytoskeleton"/>
    <property type="evidence" value="ECO:0007669"/>
    <property type="project" value="TreeGrafter"/>
</dbReference>
<evidence type="ECO:0000256" key="1">
    <source>
        <dbReference type="ARBA" id="ARBA00037961"/>
    </source>
</evidence>
<proteinExistence type="inferred from homology"/>
<dbReference type="SMART" id="SM01007">
    <property type="entry name" value="Aldolase_II"/>
    <property type="match status" value="1"/>
</dbReference>
<accession>A0A2W2B9N6</accession>
<evidence type="ECO:0000259" key="2">
    <source>
        <dbReference type="SMART" id="SM01007"/>
    </source>
</evidence>